<comment type="caution">
    <text evidence="5">The sequence shown here is derived from an EMBL/GenBank/DDBJ whole genome shotgun (WGS) entry which is preliminary data.</text>
</comment>
<dbReference type="PANTHER" id="PTHR45398">
    <property type="match status" value="1"/>
</dbReference>
<dbReference type="InterPro" id="IPR006162">
    <property type="entry name" value="Ppantetheine_attach_site"/>
</dbReference>
<dbReference type="PROSITE" id="PS50075">
    <property type="entry name" value="CARRIER"/>
    <property type="match status" value="1"/>
</dbReference>
<comment type="similarity">
    <text evidence="3">Belongs to the NRP synthetase family.</text>
</comment>
<evidence type="ECO:0000313" key="6">
    <source>
        <dbReference type="Proteomes" id="UP001283341"/>
    </source>
</evidence>
<dbReference type="InterPro" id="IPR036736">
    <property type="entry name" value="ACP-like_sf"/>
</dbReference>
<evidence type="ECO:0000256" key="2">
    <source>
        <dbReference type="ARBA" id="ARBA00022553"/>
    </source>
</evidence>
<gene>
    <name evidence="5" type="ORF">B0H66DRAFT_602501</name>
</gene>
<dbReference type="PANTHER" id="PTHR45398:SF1">
    <property type="entry name" value="ENZYME, PUTATIVE (JCVI)-RELATED"/>
    <property type="match status" value="1"/>
</dbReference>
<keyword evidence="1" id="KW-0596">Phosphopantetheine</keyword>
<evidence type="ECO:0000259" key="4">
    <source>
        <dbReference type="PROSITE" id="PS50075"/>
    </source>
</evidence>
<reference evidence="5" key="2">
    <citation type="submission" date="2023-06" db="EMBL/GenBank/DDBJ databases">
        <authorList>
            <consortium name="Lawrence Berkeley National Laboratory"/>
            <person name="Haridas S."/>
            <person name="Hensen N."/>
            <person name="Bonometti L."/>
            <person name="Westerberg I."/>
            <person name="Brannstrom I.O."/>
            <person name="Guillou S."/>
            <person name="Cros-Aarteil S."/>
            <person name="Calhoun S."/>
            <person name="Kuo A."/>
            <person name="Mondo S."/>
            <person name="Pangilinan J."/>
            <person name="Riley R."/>
            <person name="Labutti K."/>
            <person name="Andreopoulos B."/>
            <person name="Lipzen A."/>
            <person name="Chen C."/>
            <person name="Yanf M."/>
            <person name="Daum C."/>
            <person name="Ng V."/>
            <person name="Clum A."/>
            <person name="Steindorff A."/>
            <person name="Ohm R."/>
            <person name="Martin F."/>
            <person name="Silar P."/>
            <person name="Natvig D."/>
            <person name="Lalanne C."/>
            <person name="Gautier V."/>
            <person name="Ament-Velasquez S.L."/>
            <person name="Kruys A."/>
            <person name="Hutchinson M.I."/>
            <person name="Powell A.J."/>
            <person name="Barry K."/>
            <person name="Miller A.N."/>
            <person name="Grigoriev I.V."/>
            <person name="Debuchy R."/>
            <person name="Gladieux P."/>
            <person name="Thoren M.H."/>
            <person name="Johannesson H."/>
        </authorList>
    </citation>
    <scope>NUCLEOTIDE SEQUENCE</scope>
    <source>
        <strain evidence="5">CBS 118394</strain>
    </source>
</reference>
<dbReference type="GO" id="GO:0031177">
    <property type="term" value="F:phosphopantetheine binding"/>
    <property type="evidence" value="ECO:0007669"/>
    <property type="project" value="InterPro"/>
</dbReference>
<dbReference type="SUPFAM" id="SSF56801">
    <property type="entry name" value="Acetyl-CoA synthetase-like"/>
    <property type="match status" value="1"/>
</dbReference>
<dbReference type="InterPro" id="IPR023213">
    <property type="entry name" value="CAT-like_dom_sf"/>
</dbReference>
<dbReference type="AlphaFoldDB" id="A0AAE0M948"/>
<dbReference type="Gene3D" id="1.10.1200.10">
    <property type="entry name" value="ACP-like"/>
    <property type="match status" value="1"/>
</dbReference>
<keyword evidence="6" id="KW-1185">Reference proteome</keyword>
<dbReference type="SUPFAM" id="SSF47336">
    <property type="entry name" value="ACP-like"/>
    <property type="match status" value="1"/>
</dbReference>
<dbReference type="InterPro" id="IPR009081">
    <property type="entry name" value="PP-bd_ACP"/>
</dbReference>
<organism evidence="5 6">
    <name type="scientific">Apodospora peruviana</name>
    <dbReference type="NCBI Taxonomy" id="516989"/>
    <lineage>
        <taxon>Eukaryota</taxon>
        <taxon>Fungi</taxon>
        <taxon>Dikarya</taxon>
        <taxon>Ascomycota</taxon>
        <taxon>Pezizomycotina</taxon>
        <taxon>Sordariomycetes</taxon>
        <taxon>Sordariomycetidae</taxon>
        <taxon>Sordariales</taxon>
        <taxon>Lasiosphaeriaceae</taxon>
        <taxon>Apodospora</taxon>
    </lineage>
</organism>
<dbReference type="InterPro" id="IPR020806">
    <property type="entry name" value="PKS_PP-bd"/>
</dbReference>
<dbReference type="SMART" id="SM00823">
    <property type="entry name" value="PKS_PP"/>
    <property type="match status" value="1"/>
</dbReference>
<feature type="domain" description="Carrier" evidence="4">
    <location>
        <begin position="170"/>
        <end position="244"/>
    </location>
</feature>
<evidence type="ECO:0000256" key="1">
    <source>
        <dbReference type="ARBA" id="ARBA00022450"/>
    </source>
</evidence>
<proteinExistence type="inferred from homology"/>
<evidence type="ECO:0000313" key="5">
    <source>
        <dbReference type="EMBL" id="KAK3323088.1"/>
    </source>
</evidence>
<dbReference type="InterPro" id="IPR045851">
    <property type="entry name" value="AMP-bd_C_sf"/>
</dbReference>
<dbReference type="Proteomes" id="UP001283341">
    <property type="component" value="Unassembled WGS sequence"/>
</dbReference>
<keyword evidence="2" id="KW-0597">Phosphoprotein</keyword>
<dbReference type="PROSITE" id="PS00012">
    <property type="entry name" value="PHOSPHOPANTETHEINE"/>
    <property type="match status" value="1"/>
</dbReference>
<name>A0AAE0M948_9PEZI</name>
<protein>
    <recommendedName>
        <fullName evidence="4">Carrier domain-containing protein</fullName>
    </recommendedName>
</protein>
<dbReference type="EMBL" id="JAUEDM010000003">
    <property type="protein sequence ID" value="KAK3323088.1"/>
    <property type="molecule type" value="Genomic_DNA"/>
</dbReference>
<dbReference type="Gene3D" id="3.30.559.10">
    <property type="entry name" value="Chloramphenicol acetyltransferase-like domain"/>
    <property type="match status" value="1"/>
</dbReference>
<dbReference type="SUPFAM" id="SSF52777">
    <property type="entry name" value="CoA-dependent acyltransferases"/>
    <property type="match status" value="1"/>
</dbReference>
<evidence type="ECO:0000256" key="3">
    <source>
        <dbReference type="ARBA" id="ARBA00029454"/>
    </source>
</evidence>
<reference evidence="5" key="1">
    <citation type="journal article" date="2023" name="Mol. Phylogenet. Evol.">
        <title>Genome-scale phylogeny and comparative genomics of the fungal order Sordariales.</title>
        <authorList>
            <person name="Hensen N."/>
            <person name="Bonometti L."/>
            <person name="Westerberg I."/>
            <person name="Brannstrom I.O."/>
            <person name="Guillou S."/>
            <person name="Cros-Aarteil S."/>
            <person name="Calhoun S."/>
            <person name="Haridas S."/>
            <person name="Kuo A."/>
            <person name="Mondo S."/>
            <person name="Pangilinan J."/>
            <person name="Riley R."/>
            <person name="LaButti K."/>
            <person name="Andreopoulos B."/>
            <person name="Lipzen A."/>
            <person name="Chen C."/>
            <person name="Yan M."/>
            <person name="Daum C."/>
            <person name="Ng V."/>
            <person name="Clum A."/>
            <person name="Steindorff A."/>
            <person name="Ohm R.A."/>
            <person name="Martin F."/>
            <person name="Silar P."/>
            <person name="Natvig D.O."/>
            <person name="Lalanne C."/>
            <person name="Gautier V."/>
            <person name="Ament-Velasquez S.L."/>
            <person name="Kruys A."/>
            <person name="Hutchinson M.I."/>
            <person name="Powell A.J."/>
            <person name="Barry K."/>
            <person name="Miller A.N."/>
            <person name="Grigoriev I.V."/>
            <person name="Debuchy R."/>
            <person name="Gladieux P."/>
            <person name="Hiltunen Thoren M."/>
            <person name="Johannesson H."/>
        </authorList>
    </citation>
    <scope>NUCLEOTIDE SEQUENCE</scope>
    <source>
        <strain evidence="5">CBS 118394</strain>
    </source>
</reference>
<accession>A0AAE0M948</accession>
<sequence>MYMTGDLCRYGASGEMIFMGREDFQVKHHEQRVELGRRPPSQAGRLSGRLVAVLYLELDSITSSASSSTLNRKSTNPTQLQVLSHPVEMGLAHVHMSAIRSRVVASLPDFMVPAVWVAVQALPLTPNHKLDRATRNNWLEHIPNHVYESILGGGEEEEDGVDGGGVAVGTPATSRQKQLHDLLSSTLKLARINMNRSFLDLGGDSIVAMKLRAKARSVGISLTVPDILTCASISQLAARAEKLGGGHDSVVGRLFPLTGWQRRVCFGSGSMSPQMTVAVLDLSTPTTITAPKLLDAVEEIVQQHPMLRARVITNEPATSYYRFTAHFFATRTDVVRFLSTIDNTHHVNVESGEPLLAVHLLETAIAATAAAPAATCNQPLAMAVHPLIADVTSVYIIMQDLERILQGGLLSSSDAGSFSLPCSILTDIGTVDEADGDSGAGDYDDDDNMVEKAIIVDAPTTSLLLSEANSALSTQPMDILIDCLAYAWTTVFGHPPTAAVHRES</sequence>
<dbReference type="Pfam" id="PF00550">
    <property type="entry name" value="PP-binding"/>
    <property type="match status" value="1"/>
</dbReference>
<dbReference type="Gene3D" id="3.30.300.30">
    <property type="match status" value="1"/>
</dbReference>